<accession>A0ABR2SAR4</accession>
<name>A0ABR2SAR4_9ROSI</name>
<comment type="caution">
    <text evidence="1">The sequence shown here is derived from an EMBL/GenBank/DDBJ whole genome shotgun (WGS) entry which is preliminary data.</text>
</comment>
<reference evidence="1 2" key="1">
    <citation type="journal article" date="2024" name="G3 (Bethesda)">
        <title>Genome assembly of Hibiscus sabdariffa L. provides insights into metabolisms of medicinal natural products.</title>
        <authorList>
            <person name="Kim T."/>
        </authorList>
    </citation>
    <scope>NUCLEOTIDE SEQUENCE [LARGE SCALE GENOMIC DNA]</scope>
    <source>
        <strain evidence="1">TK-2024</strain>
        <tissue evidence="1">Old leaves</tissue>
    </source>
</reference>
<protein>
    <submittedName>
        <fullName evidence="1">Uncharacterized protein</fullName>
    </submittedName>
</protein>
<proteinExistence type="predicted"/>
<keyword evidence="2" id="KW-1185">Reference proteome</keyword>
<gene>
    <name evidence="1" type="ORF">V6N11_002608</name>
</gene>
<organism evidence="1 2">
    <name type="scientific">Hibiscus sabdariffa</name>
    <name type="common">roselle</name>
    <dbReference type="NCBI Taxonomy" id="183260"/>
    <lineage>
        <taxon>Eukaryota</taxon>
        <taxon>Viridiplantae</taxon>
        <taxon>Streptophyta</taxon>
        <taxon>Embryophyta</taxon>
        <taxon>Tracheophyta</taxon>
        <taxon>Spermatophyta</taxon>
        <taxon>Magnoliopsida</taxon>
        <taxon>eudicotyledons</taxon>
        <taxon>Gunneridae</taxon>
        <taxon>Pentapetalae</taxon>
        <taxon>rosids</taxon>
        <taxon>malvids</taxon>
        <taxon>Malvales</taxon>
        <taxon>Malvaceae</taxon>
        <taxon>Malvoideae</taxon>
        <taxon>Hibiscus</taxon>
    </lineage>
</organism>
<dbReference type="Proteomes" id="UP001396334">
    <property type="component" value="Unassembled WGS sequence"/>
</dbReference>
<dbReference type="EMBL" id="JBBPBN010000015">
    <property type="protein sequence ID" value="KAK9022335.1"/>
    <property type="molecule type" value="Genomic_DNA"/>
</dbReference>
<sequence>MVQILMQLGEGFLRSLFHIKYRRDGIEKTNKAKLPSYSSDRVKALGQGCCLILHLDALLTLPNLSTSMLSTSTVESESFVKLKENRITCETDEKSSASEAASIGHHRDKTNHVGFFARKTAVGYGGVCCGTVAKQLESTNDSKKEKTNLSVLLRFQIQMLQLILLSYNLLIIRM</sequence>
<evidence type="ECO:0000313" key="1">
    <source>
        <dbReference type="EMBL" id="KAK9022335.1"/>
    </source>
</evidence>
<evidence type="ECO:0000313" key="2">
    <source>
        <dbReference type="Proteomes" id="UP001396334"/>
    </source>
</evidence>